<organism evidence="2 3">
    <name type="scientific">Stegodyphus mimosarum</name>
    <name type="common">African social velvet spider</name>
    <dbReference type="NCBI Taxonomy" id="407821"/>
    <lineage>
        <taxon>Eukaryota</taxon>
        <taxon>Metazoa</taxon>
        <taxon>Ecdysozoa</taxon>
        <taxon>Arthropoda</taxon>
        <taxon>Chelicerata</taxon>
        <taxon>Arachnida</taxon>
        <taxon>Araneae</taxon>
        <taxon>Araneomorphae</taxon>
        <taxon>Entelegynae</taxon>
        <taxon>Eresoidea</taxon>
        <taxon>Eresidae</taxon>
        <taxon>Stegodyphus</taxon>
    </lineage>
</organism>
<feature type="non-terminal residue" evidence="2">
    <location>
        <position position="97"/>
    </location>
</feature>
<dbReference type="EMBL" id="KK112527">
    <property type="protein sequence ID" value="KFM57882.1"/>
    <property type="molecule type" value="Genomic_DNA"/>
</dbReference>
<feature type="region of interest" description="Disordered" evidence="1">
    <location>
        <begin position="69"/>
        <end position="97"/>
    </location>
</feature>
<protein>
    <submittedName>
        <fullName evidence="2">Uncharacterized protein</fullName>
    </submittedName>
</protein>
<gene>
    <name evidence="2" type="ORF">X975_11885</name>
</gene>
<dbReference type="AlphaFoldDB" id="A0A087SYE3"/>
<proteinExistence type="predicted"/>
<keyword evidence="3" id="KW-1185">Reference proteome</keyword>
<dbReference type="Proteomes" id="UP000054359">
    <property type="component" value="Unassembled WGS sequence"/>
</dbReference>
<dbReference type="STRING" id="407821.A0A087SYE3"/>
<reference evidence="2 3" key="1">
    <citation type="submission" date="2013-11" db="EMBL/GenBank/DDBJ databases">
        <title>Genome sequencing of Stegodyphus mimosarum.</title>
        <authorList>
            <person name="Bechsgaard J."/>
        </authorList>
    </citation>
    <scope>NUCLEOTIDE SEQUENCE [LARGE SCALE GENOMIC DNA]</scope>
</reference>
<sequence length="97" mass="10799">MITEEAGDDLSHATGISLTTQELEILAEIDSSLYGFLKLNVPENAKKKALILKAVKCLERVLINYHQNKENDLSSSNKKQIEKISEKMSAIRTSDPP</sequence>
<evidence type="ECO:0000256" key="1">
    <source>
        <dbReference type="SAM" id="MobiDB-lite"/>
    </source>
</evidence>
<dbReference type="OrthoDB" id="418911at2759"/>
<evidence type="ECO:0000313" key="3">
    <source>
        <dbReference type="Proteomes" id="UP000054359"/>
    </source>
</evidence>
<name>A0A087SYE3_STEMI</name>
<evidence type="ECO:0000313" key="2">
    <source>
        <dbReference type="EMBL" id="KFM57882.1"/>
    </source>
</evidence>
<accession>A0A087SYE3</accession>